<evidence type="ECO:0000313" key="1">
    <source>
        <dbReference type="EMBL" id="PHU40374.1"/>
    </source>
</evidence>
<dbReference type="AlphaFoldDB" id="A0A2G3EAW1"/>
<accession>A0A2G3EAW1</accession>
<dbReference type="RefSeq" id="WP_099413174.1">
    <property type="nucleotide sequence ID" value="NZ_PDYH01000020.1"/>
</dbReference>
<name>A0A2G3EAW1_9FIRM</name>
<evidence type="ECO:0000313" key="2">
    <source>
        <dbReference type="Proteomes" id="UP000224317"/>
    </source>
</evidence>
<protein>
    <submittedName>
        <fullName evidence="1">Uncharacterized protein</fullName>
    </submittedName>
</protein>
<organism evidence="1 2">
    <name type="scientific">Pseudobutyrivibrio ruminis</name>
    <dbReference type="NCBI Taxonomy" id="46206"/>
    <lineage>
        <taxon>Bacteria</taxon>
        <taxon>Bacillati</taxon>
        <taxon>Bacillota</taxon>
        <taxon>Clostridia</taxon>
        <taxon>Lachnospirales</taxon>
        <taxon>Lachnospiraceae</taxon>
        <taxon>Pseudobutyrivibrio</taxon>
    </lineage>
</organism>
<sequence length="323" mass="36757">MIRETINRIKESLPEYFITDQPEAFRILLRAKSICFLDTCFVSRLIFLAKEADIYTAFEKMAGGRDKEDIVFVITELVLYELKDSKEPVLQSRNRELFKNINANGFTIIVITEESVCENINTYVSKSKAAWNSLLLKYLVENKANMSKLFSVMRDSGDSLQESIYDGTIGAVRQTDFIFELISGIKERKRPEDSLAEELIGVSLFFVLELIKDSNRNAIYFCSHDLPAIDRFNKVIRTSFGGVDISIKTISFFSFIAYMVENGLILDREYLVNILDKTFGKVLNVIETNESVIQPTPVQKSADEVARDLIGGVKLVYVGKVLR</sequence>
<gene>
    <name evidence="1" type="ORF">CSX00_06290</name>
</gene>
<comment type="caution">
    <text evidence="1">The sequence shown here is derived from an EMBL/GenBank/DDBJ whole genome shotgun (WGS) entry which is preliminary data.</text>
</comment>
<keyword evidence="2" id="KW-1185">Reference proteome</keyword>
<reference evidence="1" key="1">
    <citation type="submission" date="2017-10" db="EMBL/GenBank/DDBJ databases">
        <title>Resolving the taxonomy of Roseburia spp., Eubacterium rectale and Agathobacter spp. through phylogenomic analysis.</title>
        <authorList>
            <person name="Sheridan P.O."/>
            <person name="Walker A.W."/>
            <person name="Duncan S.H."/>
            <person name="Scott K.P."/>
            <person name="Toole P.W.O."/>
            <person name="Luis P."/>
            <person name="Flint H.J."/>
        </authorList>
    </citation>
    <scope>NUCLEOTIDE SEQUENCE [LARGE SCALE GENOMIC DNA]</scope>
    <source>
        <strain evidence="1">JK10</strain>
    </source>
</reference>
<dbReference type="EMBL" id="PDYH01000020">
    <property type="protein sequence ID" value="PHU40374.1"/>
    <property type="molecule type" value="Genomic_DNA"/>
</dbReference>
<dbReference type="Proteomes" id="UP000224317">
    <property type="component" value="Unassembled WGS sequence"/>
</dbReference>
<proteinExistence type="predicted"/>